<dbReference type="Proteomes" id="UP000001555">
    <property type="component" value="Unassembled WGS sequence"/>
</dbReference>
<dbReference type="InParanoid" id="B7QND2"/>
<dbReference type="EnsemblMetazoa" id="ISCW015436-RA">
    <property type="protein sequence ID" value="ISCW015436-PA"/>
    <property type="gene ID" value="ISCW015436"/>
</dbReference>
<dbReference type="EMBL" id="DS978174">
    <property type="protein sequence ID" value="EEC20354.1"/>
    <property type="molecule type" value="Genomic_DNA"/>
</dbReference>
<reference evidence="1 3" key="1">
    <citation type="submission" date="2008-03" db="EMBL/GenBank/DDBJ databases">
        <title>Annotation of Ixodes scapularis.</title>
        <authorList>
            <consortium name="Ixodes scapularis Genome Project Consortium"/>
            <person name="Caler E."/>
            <person name="Hannick L.I."/>
            <person name="Bidwell S."/>
            <person name="Joardar V."/>
            <person name="Thiagarajan M."/>
            <person name="Amedeo P."/>
            <person name="Galinsky K.J."/>
            <person name="Schobel S."/>
            <person name="Inman J."/>
            <person name="Hostetler J."/>
            <person name="Miller J."/>
            <person name="Hammond M."/>
            <person name="Megy K."/>
            <person name="Lawson D."/>
            <person name="Kodira C."/>
            <person name="Sutton G."/>
            <person name="Meyer J."/>
            <person name="Hill C.A."/>
            <person name="Birren B."/>
            <person name="Nene V."/>
            <person name="Collins F."/>
            <person name="Alarcon-Chaidez F."/>
            <person name="Wikel S."/>
            <person name="Strausberg R."/>
        </authorList>
    </citation>
    <scope>NUCLEOTIDE SEQUENCE [LARGE SCALE GENOMIC DNA]</scope>
    <source>
        <strain evidence="3">Wikel</strain>
        <strain evidence="1">Wikel colony</strain>
    </source>
</reference>
<evidence type="ECO:0008006" key="4">
    <source>
        <dbReference type="Google" id="ProtNLM"/>
    </source>
</evidence>
<gene>
    <name evidence="1" type="ORF">IscW_ISCW015436</name>
</gene>
<sequence length="88" mass="9645">MCVSSQCTARSLPRLEKNVFYPALSGMTVPVFSANPALAAALNETLELDTSLAYMYFLKFRIGMCVPSTCSLQDMRSLAGYCTSRFVS</sequence>
<protein>
    <recommendedName>
        <fullName evidence="4">Nose resistant-to-fluoxetine protein N-terminal domain-containing protein</fullName>
    </recommendedName>
</protein>
<dbReference type="HOGENOM" id="CLU_2471586_0_0_1"/>
<reference evidence="2" key="2">
    <citation type="submission" date="2020-05" db="UniProtKB">
        <authorList>
            <consortium name="EnsemblMetazoa"/>
        </authorList>
    </citation>
    <scope>IDENTIFICATION</scope>
    <source>
        <strain evidence="2">wikel</strain>
    </source>
</reference>
<dbReference type="EMBL" id="ABJB010887133">
    <property type="status" value="NOT_ANNOTATED_CDS"/>
    <property type="molecule type" value="Genomic_DNA"/>
</dbReference>
<name>B7QND2_IXOSC</name>
<organism>
    <name type="scientific">Ixodes scapularis</name>
    <name type="common">Black-legged tick</name>
    <name type="synonym">Deer tick</name>
    <dbReference type="NCBI Taxonomy" id="6945"/>
    <lineage>
        <taxon>Eukaryota</taxon>
        <taxon>Metazoa</taxon>
        <taxon>Ecdysozoa</taxon>
        <taxon>Arthropoda</taxon>
        <taxon>Chelicerata</taxon>
        <taxon>Arachnida</taxon>
        <taxon>Acari</taxon>
        <taxon>Parasitiformes</taxon>
        <taxon>Ixodida</taxon>
        <taxon>Ixodoidea</taxon>
        <taxon>Ixodidae</taxon>
        <taxon>Ixodinae</taxon>
        <taxon>Ixodes</taxon>
    </lineage>
</organism>
<accession>B7QND2</accession>
<dbReference type="VEuPathDB" id="VectorBase:ISCI015436"/>
<evidence type="ECO:0000313" key="1">
    <source>
        <dbReference type="EMBL" id="EEC20354.1"/>
    </source>
</evidence>
<dbReference type="VEuPathDB" id="VectorBase:ISCW015436"/>
<dbReference type="AlphaFoldDB" id="B7QND2"/>
<evidence type="ECO:0000313" key="3">
    <source>
        <dbReference type="Proteomes" id="UP000001555"/>
    </source>
</evidence>
<dbReference type="PaxDb" id="6945-B7QND2"/>
<evidence type="ECO:0000313" key="2">
    <source>
        <dbReference type="EnsemblMetazoa" id="ISCW015436-PA"/>
    </source>
</evidence>
<keyword evidence="3" id="KW-1185">Reference proteome</keyword>
<dbReference type="EMBL" id="ABJB010155781">
    <property type="status" value="NOT_ANNOTATED_CDS"/>
    <property type="molecule type" value="Genomic_DNA"/>
</dbReference>
<proteinExistence type="predicted"/>